<name>A0ABN1G4M7_9BACI</name>
<feature type="region of interest" description="Disordered" evidence="1">
    <location>
        <begin position="21"/>
        <end position="79"/>
    </location>
</feature>
<protein>
    <submittedName>
        <fullName evidence="2">Uncharacterized protein</fullName>
    </submittedName>
</protein>
<dbReference type="Proteomes" id="UP001500866">
    <property type="component" value="Unassembled WGS sequence"/>
</dbReference>
<keyword evidence="3" id="KW-1185">Reference proteome</keyword>
<dbReference type="EMBL" id="BAAADS010000015">
    <property type="protein sequence ID" value="GAA0604007.1"/>
    <property type="molecule type" value="Genomic_DNA"/>
</dbReference>
<evidence type="ECO:0000313" key="2">
    <source>
        <dbReference type="EMBL" id="GAA0604007.1"/>
    </source>
</evidence>
<comment type="caution">
    <text evidence="2">The sequence shown here is derived from an EMBL/GenBank/DDBJ whole genome shotgun (WGS) entry which is preliminary data.</text>
</comment>
<evidence type="ECO:0000313" key="3">
    <source>
        <dbReference type="Proteomes" id="UP001500866"/>
    </source>
</evidence>
<proteinExistence type="predicted"/>
<gene>
    <name evidence="2" type="ORF">GCM10009001_21400</name>
</gene>
<accession>A0ABN1G4M7</accession>
<dbReference type="RefSeq" id="WP_343812887.1">
    <property type="nucleotide sequence ID" value="NZ_BAAADS010000015.1"/>
</dbReference>
<feature type="compositionally biased region" description="Basic residues" evidence="1">
    <location>
        <begin position="26"/>
        <end position="39"/>
    </location>
</feature>
<reference evidence="2 3" key="1">
    <citation type="journal article" date="2019" name="Int. J. Syst. Evol. Microbiol.">
        <title>The Global Catalogue of Microorganisms (GCM) 10K type strain sequencing project: providing services to taxonomists for standard genome sequencing and annotation.</title>
        <authorList>
            <consortium name="The Broad Institute Genomics Platform"/>
            <consortium name="The Broad Institute Genome Sequencing Center for Infectious Disease"/>
            <person name="Wu L."/>
            <person name="Ma J."/>
        </authorList>
    </citation>
    <scope>NUCLEOTIDE SEQUENCE [LARGE SCALE GENOMIC DNA]</scope>
    <source>
        <strain evidence="2 3">JCM 15395</strain>
    </source>
</reference>
<feature type="compositionally biased region" description="Basic and acidic residues" evidence="1">
    <location>
        <begin position="55"/>
        <end position="65"/>
    </location>
</feature>
<evidence type="ECO:0000256" key="1">
    <source>
        <dbReference type="SAM" id="MobiDB-lite"/>
    </source>
</evidence>
<sequence>MRSVKMSRIERNILENRPFVNERLHSKSSSHSRIRRNRPRSPDEKVALTKVTRASVERAKREGKMKMVGKRRMYYDPTE</sequence>
<organism evidence="2 3">
    <name type="scientific">Virgibacillus siamensis</name>
    <dbReference type="NCBI Taxonomy" id="480071"/>
    <lineage>
        <taxon>Bacteria</taxon>
        <taxon>Bacillati</taxon>
        <taxon>Bacillota</taxon>
        <taxon>Bacilli</taxon>
        <taxon>Bacillales</taxon>
        <taxon>Bacillaceae</taxon>
        <taxon>Virgibacillus</taxon>
    </lineage>
</organism>